<proteinExistence type="predicted"/>
<protein>
    <submittedName>
        <fullName evidence="1">Uncharacterized protein</fullName>
    </submittedName>
</protein>
<dbReference type="AlphaFoldDB" id="A0A9Q0EI67"/>
<evidence type="ECO:0000313" key="1">
    <source>
        <dbReference type="EMBL" id="KAJ3607759.1"/>
    </source>
</evidence>
<dbReference type="Proteomes" id="UP001148018">
    <property type="component" value="Unassembled WGS sequence"/>
</dbReference>
<name>A0A9Q0EI67_9TELE</name>
<reference evidence="1" key="1">
    <citation type="submission" date="2022-07" db="EMBL/GenBank/DDBJ databases">
        <title>Chromosome-level genome of Muraenolepis orangiensis.</title>
        <authorList>
            <person name="Kim J."/>
        </authorList>
    </citation>
    <scope>NUCLEOTIDE SEQUENCE</scope>
    <source>
        <strain evidence="1">KU_S4_2022</strain>
        <tissue evidence="1">Muscle</tissue>
    </source>
</reference>
<comment type="caution">
    <text evidence="1">The sequence shown here is derived from an EMBL/GenBank/DDBJ whole genome shotgun (WGS) entry which is preliminary data.</text>
</comment>
<keyword evidence="2" id="KW-1185">Reference proteome</keyword>
<sequence>MASMELRRSLKWSPECVVDPVDPVSPSVTEEPAGWLPDCLLLQVCNRSPVDMEVSSWSCGSTYDDHREDTMSPSSPMQILAFWWTTTLYNSQIVVLPEA</sequence>
<dbReference type="EMBL" id="JANIIK010000040">
    <property type="protein sequence ID" value="KAJ3607759.1"/>
    <property type="molecule type" value="Genomic_DNA"/>
</dbReference>
<gene>
    <name evidence="1" type="ORF">NHX12_024810</name>
</gene>
<accession>A0A9Q0EI67</accession>
<organism evidence="1 2">
    <name type="scientific">Muraenolepis orangiensis</name>
    <name type="common">Patagonian moray cod</name>
    <dbReference type="NCBI Taxonomy" id="630683"/>
    <lineage>
        <taxon>Eukaryota</taxon>
        <taxon>Metazoa</taxon>
        <taxon>Chordata</taxon>
        <taxon>Craniata</taxon>
        <taxon>Vertebrata</taxon>
        <taxon>Euteleostomi</taxon>
        <taxon>Actinopterygii</taxon>
        <taxon>Neopterygii</taxon>
        <taxon>Teleostei</taxon>
        <taxon>Neoteleostei</taxon>
        <taxon>Acanthomorphata</taxon>
        <taxon>Zeiogadaria</taxon>
        <taxon>Gadariae</taxon>
        <taxon>Gadiformes</taxon>
        <taxon>Muraenolepidoidei</taxon>
        <taxon>Muraenolepididae</taxon>
        <taxon>Muraenolepis</taxon>
    </lineage>
</organism>
<evidence type="ECO:0000313" key="2">
    <source>
        <dbReference type="Proteomes" id="UP001148018"/>
    </source>
</evidence>